<accession>A0A370C7F6</accession>
<feature type="signal peptide" evidence="1">
    <location>
        <begin position="1"/>
        <end position="18"/>
    </location>
</feature>
<evidence type="ECO:0000313" key="2">
    <source>
        <dbReference type="EMBL" id="RDH22536.1"/>
    </source>
</evidence>
<proteinExistence type="predicted"/>
<dbReference type="VEuPathDB" id="FungiDB:M747DRAFT_179953"/>
<dbReference type="Proteomes" id="UP000253845">
    <property type="component" value="Unassembled WGS sequence"/>
</dbReference>
<reference evidence="2 3" key="1">
    <citation type="submission" date="2018-07" db="EMBL/GenBank/DDBJ databases">
        <title>Section-level genome sequencing of Aspergillus section Nigri to investigate inter- and intra-species variation.</title>
        <authorList>
            <consortium name="DOE Joint Genome Institute"/>
            <person name="Vesth T.C."/>
            <person name="Nybo J.L."/>
            <person name="Theobald S."/>
            <person name="Frisvad J.C."/>
            <person name="Larsen T.O."/>
            <person name="Nielsen K.F."/>
            <person name="Hoof J.B."/>
            <person name="Brandl J."/>
            <person name="Salamov A."/>
            <person name="Riley R."/>
            <person name="Gladden J.M."/>
            <person name="Phatale P."/>
            <person name="Nielsen M.T."/>
            <person name="Lyhne E.K."/>
            <person name="Kogle M.E."/>
            <person name="Strasser K."/>
            <person name="McDonnell E."/>
            <person name="Barry K."/>
            <person name="Clum A."/>
            <person name="Chen C."/>
            <person name="Nolan M."/>
            <person name="Sandor L."/>
            <person name="Kuo A."/>
            <person name="Lipzen A."/>
            <person name="Hainaut M."/>
            <person name="Drula E."/>
            <person name="Tsang A."/>
            <person name="Magnuson J.K."/>
            <person name="Henrissat B."/>
            <person name="Wiebenga A."/>
            <person name="Simmons B.A."/>
            <person name="Makela M.R."/>
            <person name="De vries R.P."/>
            <person name="Grigoriev I.V."/>
            <person name="Mortensen U.H."/>
            <person name="Baker S.E."/>
            <person name="Andersen M.R."/>
        </authorList>
    </citation>
    <scope>NUCLEOTIDE SEQUENCE [LARGE SCALE GENOMIC DNA]</scope>
    <source>
        <strain evidence="2 3">ATCC 13496</strain>
    </source>
</reference>
<gene>
    <name evidence="2" type="ORF">M747DRAFT_179953</name>
</gene>
<keyword evidence="1" id="KW-0732">Signal</keyword>
<name>A0A370C7F6_ASPNG</name>
<evidence type="ECO:0008006" key="4">
    <source>
        <dbReference type="Google" id="ProtNLM"/>
    </source>
</evidence>
<organism evidence="2 3">
    <name type="scientific">Aspergillus niger ATCC 13496</name>
    <dbReference type="NCBI Taxonomy" id="1353008"/>
    <lineage>
        <taxon>Eukaryota</taxon>
        <taxon>Fungi</taxon>
        <taxon>Dikarya</taxon>
        <taxon>Ascomycota</taxon>
        <taxon>Pezizomycotina</taxon>
        <taxon>Eurotiomycetes</taxon>
        <taxon>Eurotiomycetidae</taxon>
        <taxon>Eurotiales</taxon>
        <taxon>Aspergillaceae</taxon>
        <taxon>Aspergillus</taxon>
        <taxon>Aspergillus subgen. Circumdati</taxon>
    </lineage>
</organism>
<feature type="chain" id="PRO_5016763409" description="Secreted protein" evidence="1">
    <location>
        <begin position="19"/>
        <end position="101"/>
    </location>
</feature>
<evidence type="ECO:0000313" key="3">
    <source>
        <dbReference type="Proteomes" id="UP000253845"/>
    </source>
</evidence>
<evidence type="ECO:0000256" key="1">
    <source>
        <dbReference type="SAM" id="SignalP"/>
    </source>
</evidence>
<dbReference type="EMBL" id="KZ851907">
    <property type="protein sequence ID" value="RDH22536.1"/>
    <property type="molecule type" value="Genomic_DNA"/>
</dbReference>
<protein>
    <recommendedName>
        <fullName evidence="4">Secreted protein</fullName>
    </recommendedName>
</protein>
<dbReference type="AlphaFoldDB" id="A0A370C7F6"/>
<sequence>MYILVMPFFRILAWSLIAIEDHEGQGCLVAWYLSVYDDIHSSSNVHVNGRVEVAGHRDSTSDIEQEGKTTSTAARHKWVCLGTWVGGCARKGGHRHRHSPR</sequence>